<dbReference type="PANTHER" id="PTHR28092">
    <property type="entry name" value="FACTOR-INDUCED GENE 1 PROTEIN"/>
    <property type="match status" value="1"/>
</dbReference>
<name>A0A7H9B058_ZYGMR</name>
<evidence type="ECO:0000313" key="2">
    <source>
        <dbReference type="EMBL" id="QLG71847.1"/>
    </source>
</evidence>
<evidence type="ECO:0000313" key="3">
    <source>
        <dbReference type="Proteomes" id="UP000509704"/>
    </source>
</evidence>
<dbReference type="KEGG" id="zmk:HG535_0C01960"/>
<dbReference type="PIRSF" id="PIRSF007138">
    <property type="entry name" value="FIG1"/>
    <property type="match status" value="1"/>
</dbReference>
<dbReference type="Proteomes" id="UP000509704">
    <property type="component" value="Chromosome 3"/>
</dbReference>
<evidence type="ECO:0000256" key="1">
    <source>
        <dbReference type="SAM" id="Phobius"/>
    </source>
</evidence>
<keyword evidence="3" id="KW-1185">Reference proteome</keyword>
<dbReference type="GeneID" id="59235543"/>
<dbReference type="InterPro" id="IPR033481">
    <property type="entry name" value="Dni1/Fig1"/>
</dbReference>
<proteinExistence type="predicted"/>
<feature type="transmembrane region" description="Helical" evidence="1">
    <location>
        <begin position="163"/>
        <end position="184"/>
    </location>
</feature>
<dbReference type="GO" id="GO:0016020">
    <property type="term" value="C:membrane"/>
    <property type="evidence" value="ECO:0007669"/>
    <property type="project" value="InterPro"/>
</dbReference>
<dbReference type="PANTHER" id="PTHR28092:SF1">
    <property type="entry name" value="FACTOR-INDUCED GENE 1 PROTEIN"/>
    <property type="match status" value="1"/>
</dbReference>
<feature type="transmembrane region" description="Helical" evidence="1">
    <location>
        <begin position="196"/>
        <end position="217"/>
    </location>
</feature>
<keyword evidence="1" id="KW-0472">Membrane</keyword>
<reference evidence="2 3" key="1">
    <citation type="submission" date="2020-07" db="EMBL/GenBank/DDBJ databases">
        <title>The yeast mating-type switching endonuclease HO is a domesticated member of an unorthodox homing genetic element family.</title>
        <authorList>
            <person name="Coughlan A.Y."/>
            <person name="Lombardi L."/>
            <person name="Braun-Galleani S."/>
            <person name="Martos A.R."/>
            <person name="Galeote V."/>
            <person name="Bigey F."/>
            <person name="Dequin S."/>
            <person name="Byrne K.P."/>
            <person name="Wolfe K.H."/>
        </authorList>
    </citation>
    <scope>NUCLEOTIDE SEQUENCE [LARGE SCALE GENOMIC DNA]</scope>
    <source>
        <strain evidence="2 3">NRRL Y-6702</strain>
    </source>
</reference>
<feature type="transmembrane region" description="Helical" evidence="1">
    <location>
        <begin position="245"/>
        <end position="265"/>
    </location>
</feature>
<dbReference type="RefSeq" id="XP_037143575.1">
    <property type="nucleotide sequence ID" value="XM_037287680.1"/>
</dbReference>
<keyword evidence="1" id="KW-1133">Transmembrane helix</keyword>
<sequence>MFSISAILFCLKRTPRVFALLFSTITILLSIFLLVGCYNNANLSIYLVDYKFEKNSPFYPLIQKSFTATQPNNQSLQGMESVSIKSGYMGVCLSNLPQINGSICYPRKDLINTTYYDDLSIELFNVQSPKNNTTASANSRNVPIKLNILQLAELTSTEIVHPYLLMATIILSVIMFLLILYVTVPKSPKKYIMNRFLLIWTSSLTLLWGFGTMWTHVAMNASSELVPRASLGIISAKKGKKAETMSWFVFAFLLLDSLILWFLYFRDRKKLSDEIDKLNSSNRFVSDSSTLNSKV</sequence>
<dbReference type="EMBL" id="CP058606">
    <property type="protein sequence ID" value="QLG71847.1"/>
    <property type="molecule type" value="Genomic_DNA"/>
</dbReference>
<feature type="transmembrane region" description="Helical" evidence="1">
    <location>
        <begin position="17"/>
        <end position="41"/>
    </location>
</feature>
<dbReference type="OrthoDB" id="4089394at2759"/>
<dbReference type="AlphaFoldDB" id="A0A7H9B058"/>
<organism evidence="2 3">
    <name type="scientific">Zygotorulaspora mrakii</name>
    <name type="common">Zygosaccharomyces mrakii</name>
    <dbReference type="NCBI Taxonomy" id="42260"/>
    <lineage>
        <taxon>Eukaryota</taxon>
        <taxon>Fungi</taxon>
        <taxon>Dikarya</taxon>
        <taxon>Ascomycota</taxon>
        <taxon>Saccharomycotina</taxon>
        <taxon>Saccharomycetes</taxon>
        <taxon>Saccharomycetales</taxon>
        <taxon>Saccharomycetaceae</taxon>
        <taxon>Zygotorulaspora</taxon>
    </lineage>
</organism>
<protein>
    <submittedName>
        <fullName evidence="2">Uncharacterized protein</fullName>
    </submittedName>
</protein>
<keyword evidence="1" id="KW-0812">Transmembrane</keyword>
<dbReference type="GO" id="GO:0043332">
    <property type="term" value="C:mating projection tip"/>
    <property type="evidence" value="ECO:0007669"/>
    <property type="project" value="TreeGrafter"/>
</dbReference>
<dbReference type="InterPro" id="IPR016509">
    <property type="entry name" value="Fig1"/>
</dbReference>
<gene>
    <name evidence="2" type="ORF">HG535_0C01960</name>
</gene>
<dbReference type="GO" id="GO:0000747">
    <property type="term" value="P:conjugation with cellular fusion"/>
    <property type="evidence" value="ECO:0007669"/>
    <property type="project" value="TreeGrafter"/>
</dbReference>
<accession>A0A7H9B058</accession>
<dbReference type="Pfam" id="PF12351">
    <property type="entry name" value="Fig1"/>
    <property type="match status" value="1"/>
</dbReference>